<dbReference type="InterPro" id="IPR036291">
    <property type="entry name" value="NAD(P)-bd_dom_sf"/>
</dbReference>
<dbReference type="EMBL" id="CAJNOR010006651">
    <property type="protein sequence ID" value="CAF1600392.1"/>
    <property type="molecule type" value="Genomic_DNA"/>
</dbReference>
<dbReference type="InterPro" id="IPR028356">
    <property type="entry name" value="UDPglc_DH_euk"/>
</dbReference>
<dbReference type="PANTHER" id="PTHR11374">
    <property type="entry name" value="UDP-GLUCOSE DEHYDROGENASE/UDP-MANNAC DEHYDROGENASE"/>
    <property type="match status" value="1"/>
</dbReference>
<evidence type="ECO:0000313" key="3">
    <source>
        <dbReference type="EMBL" id="CAF1600392.1"/>
    </source>
</evidence>
<organism evidence="3 4">
    <name type="scientific">Adineta ricciae</name>
    <name type="common">Rotifer</name>
    <dbReference type="NCBI Taxonomy" id="249248"/>
    <lineage>
        <taxon>Eukaryota</taxon>
        <taxon>Metazoa</taxon>
        <taxon>Spiralia</taxon>
        <taxon>Gnathifera</taxon>
        <taxon>Rotifera</taxon>
        <taxon>Eurotatoria</taxon>
        <taxon>Bdelloidea</taxon>
        <taxon>Adinetida</taxon>
        <taxon>Adinetidae</taxon>
        <taxon>Adineta</taxon>
    </lineage>
</organism>
<dbReference type="GO" id="GO:0003979">
    <property type="term" value="F:UDP-glucose 6-dehydrogenase activity"/>
    <property type="evidence" value="ECO:0007669"/>
    <property type="project" value="UniProtKB-EC"/>
</dbReference>
<proteinExistence type="predicted"/>
<comment type="catalytic activity">
    <reaction evidence="1">
        <text>UDP-alpha-D-glucose + 2 NAD(+) + H2O = UDP-alpha-D-glucuronate + 2 NADH + 3 H(+)</text>
        <dbReference type="Rhea" id="RHEA:23596"/>
        <dbReference type="ChEBI" id="CHEBI:15377"/>
        <dbReference type="ChEBI" id="CHEBI:15378"/>
        <dbReference type="ChEBI" id="CHEBI:57540"/>
        <dbReference type="ChEBI" id="CHEBI:57945"/>
        <dbReference type="ChEBI" id="CHEBI:58052"/>
        <dbReference type="ChEBI" id="CHEBI:58885"/>
        <dbReference type="EC" id="1.1.1.22"/>
    </reaction>
</comment>
<comment type="caution">
    <text evidence="3">The sequence shown here is derived from an EMBL/GenBank/DDBJ whole genome shotgun (WGS) entry which is preliminary data.</text>
</comment>
<dbReference type="PANTHER" id="PTHR11374:SF3">
    <property type="entry name" value="UDP-GLUCOSE 6-DEHYDROGENASE"/>
    <property type="match status" value="1"/>
</dbReference>
<dbReference type="Pfam" id="PF03721">
    <property type="entry name" value="UDPG_MGDP_dh_N"/>
    <property type="match status" value="1"/>
</dbReference>
<dbReference type="Gene3D" id="3.40.50.720">
    <property type="entry name" value="NAD(P)-binding Rossmann-like Domain"/>
    <property type="match status" value="1"/>
</dbReference>
<reference evidence="3" key="1">
    <citation type="submission" date="2021-02" db="EMBL/GenBank/DDBJ databases">
        <authorList>
            <person name="Nowell W R."/>
        </authorList>
    </citation>
    <scope>NUCLEOTIDE SEQUENCE</scope>
</reference>
<gene>
    <name evidence="3" type="ORF">XAT740_LOCUS47642</name>
</gene>
<feature type="domain" description="UDP-glucose/GDP-mannose dehydrogenase N-terminal" evidence="2">
    <location>
        <begin position="146"/>
        <end position="200"/>
    </location>
</feature>
<dbReference type="Proteomes" id="UP000663828">
    <property type="component" value="Unassembled WGS sequence"/>
</dbReference>
<dbReference type="InterPro" id="IPR001732">
    <property type="entry name" value="UDP-Glc/GDP-Man_DH_N"/>
</dbReference>
<accession>A0A816AUX7</accession>
<dbReference type="SUPFAM" id="SSF51735">
    <property type="entry name" value="NAD(P)-binding Rossmann-fold domains"/>
    <property type="match status" value="1"/>
</dbReference>
<evidence type="ECO:0000256" key="1">
    <source>
        <dbReference type="ARBA" id="ARBA00047473"/>
    </source>
</evidence>
<feature type="non-terminal residue" evidence="3">
    <location>
        <position position="1"/>
    </location>
</feature>
<dbReference type="GO" id="GO:0005634">
    <property type="term" value="C:nucleus"/>
    <property type="evidence" value="ECO:0007669"/>
    <property type="project" value="TreeGrafter"/>
</dbReference>
<protein>
    <recommendedName>
        <fullName evidence="2">UDP-glucose/GDP-mannose dehydrogenase N-terminal domain-containing protein</fullName>
    </recommendedName>
</protein>
<dbReference type="GO" id="GO:0006024">
    <property type="term" value="P:glycosaminoglycan biosynthetic process"/>
    <property type="evidence" value="ECO:0007669"/>
    <property type="project" value="TreeGrafter"/>
</dbReference>
<name>A0A816AUX7_ADIRI</name>
<dbReference type="AlphaFoldDB" id="A0A816AUX7"/>
<keyword evidence="4" id="KW-1185">Reference proteome</keyword>
<evidence type="ECO:0000313" key="4">
    <source>
        <dbReference type="Proteomes" id="UP000663828"/>
    </source>
</evidence>
<evidence type="ECO:0000259" key="2">
    <source>
        <dbReference type="Pfam" id="PF03721"/>
    </source>
</evidence>
<sequence>MRDDRMDKNGFSRFSVLDSSGKEHLYRLKSSYTHDRLELISYPSKEVTTYVEGQWKAEILNVTFQIFDSIRNETTNGTIQKVLNLFVETYVIEWNYESFLLKKKLFTSYHKLPSTAINMSSKEPNVESTQADIDESNVSSGKPEFRICCIGAGYVGGPTCAIIASKCPNVQVTVVDVSAERISAWNSDALPIFEVEKRSLHRFVCLRTILQPGLDEIVRKI</sequence>
<dbReference type="GO" id="GO:0051287">
    <property type="term" value="F:NAD binding"/>
    <property type="evidence" value="ECO:0007669"/>
    <property type="project" value="InterPro"/>
</dbReference>